<proteinExistence type="predicted"/>
<organism evidence="2 3">
    <name type="scientific">Hohenbuehelia grisea</name>
    <dbReference type="NCBI Taxonomy" id="104357"/>
    <lineage>
        <taxon>Eukaryota</taxon>
        <taxon>Fungi</taxon>
        <taxon>Dikarya</taxon>
        <taxon>Basidiomycota</taxon>
        <taxon>Agaricomycotina</taxon>
        <taxon>Agaricomycetes</taxon>
        <taxon>Agaricomycetidae</taxon>
        <taxon>Agaricales</taxon>
        <taxon>Pleurotineae</taxon>
        <taxon>Pleurotaceae</taxon>
        <taxon>Hohenbuehelia</taxon>
    </lineage>
</organism>
<protein>
    <submittedName>
        <fullName evidence="2">Uncharacterized protein</fullName>
    </submittedName>
</protein>
<reference evidence="3" key="1">
    <citation type="submission" date="2024-06" db="EMBL/GenBank/DDBJ databases">
        <title>Multi-omics analyses provide insights into the biosynthesis of the anticancer antibiotic pleurotin in Hohenbuehelia grisea.</title>
        <authorList>
            <person name="Weaver J.A."/>
            <person name="Alberti F."/>
        </authorList>
    </citation>
    <scope>NUCLEOTIDE SEQUENCE [LARGE SCALE GENOMIC DNA]</scope>
    <source>
        <strain evidence="3">T-177</strain>
    </source>
</reference>
<evidence type="ECO:0000313" key="2">
    <source>
        <dbReference type="EMBL" id="KAL0948660.1"/>
    </source>
</evidence>
<gene>
    <name evidence="2" type="ORF">HGRIS_010463</name>
</gene>
<feature type="region of interest" description="Disordered" evidence="1">
    <location>
        <begin position="1"/>
        <end position="26"/>
    </location>
</feature>
<accession>A0ABR3IZN5</accession>
<sequence length="195" mass="21717">MGADYHHSKQRKKRQEARCNGHAPSQRTLEVVTARASSPARADFDAAMQLPKAGAYGSKHEDFPDHDCAWELCEILDSGFTLIPWDGRTPRSLVDRAGRHIAVLAGQPADPSYQGAAQRAFDLMEWERQHAEFKPEEVEHRRSDFPAFATGILYGGGQPEPMRLVHGDTGTRGEMLHRFLNSLDLTRLAHFGDGA</sequence>
<keyword evidence="3" id="KW-1185">Reference proteome</keyword>
<comment type="caution">
    <text evidence="2">The sequence shown here is derived from an EMBL/GenBank/DDBJ whole genome shotgun (WGS) entry which is preliminary data.</text>
</comment>
<name>A0ABR3IZN5_9AGAR</name>
<dbReference type="EMBL" id="JASNQZ010000013">
    <property type="protein sequence ID" value="KAL0948660.1"/>
    <property type="molecule type" value="Genomic_DNA"/>
</dbReference>
<evidence type="ECO:0000256" key="1">
    <source>
        <dbReference type="SAM" id="MobiDB-lite"/>
    </source>
</evidence>
<dbReference type="Proteomes" id="UP001556367">
    <property type="component" value="Unassembled WGS sequence"/>
</dbReference>
<evidence type="ECO:0000313" key="3">
    <source>
        <dbReference type="Proteomes" id="UP001556367"/>
    </source>
</evidence>